<keyword evidence="3" id="KW-1185">Reference proteome</keyword>
<organism evidence="2 3">
    <name type="scientific">Povalibacter uvarum</name>
    <dbReference type="NCBI Taxonomy" id="732238"/>
    <lineage>
        <taxon>Bacteria</taxon>
        <taxon>Pseudomonadati</taxon>
        <taxon>Pseudomonadota</taxon>
        <taxon>Gammaproteobacteria</taxon>
        <taxon>Steroidobacterales</taxon>
        <taxon>Steroidobacteraceae</taxon>
        <taxon>Povalibacter</taxon>
    </lineage>
</organism>
<dbReference type="InterPro" id="IPR003779">
    <property type="entry name" value="CMD-like"/>
</dbReference>
<dbReference type="AlphaFoldDB" id="A0A841HN78"/>
<dbReference type="GO" id="GO:0051920">
    <property type="term" value="F:peroxiredoxin activity"/>
    <property type="evidence" value="ECO:0007669"/>
    <property type="project" value="InterPro"/>
</dbReference>
<feature type="domain" description="Carboxymuconolactone decarboxylase-like" evidence="1">
    <location>
        <begin position="43"/>
        <end position="126"/>
    </location>
</feature>
<dbReference type="Pfam" id="PF02627">
    <property type="entry name" value="CMD"/>
    <property type="match status" value="1"/>
</dbReference>
<gene>
    <name evidence="2" type="ORF">HNQ60_002413</name>
</gene>
<dbReference type="Proteomes" id="UP000588068">
    <property type="component" value="Unassembled WGS sequence"/>
</dbReference>
<evidence type="ECO:0000313" key="2">
    <source>
        <dbReference type="EMBL" id="MBB6093532.1"/>
    </source>
</evidence>
<dbReference type="SUPFAM" id="SSF69118">
    <property type="entry name" value="AhpD-like"/>
    <property type="match status" value="1"/>
</dbReference>
<comment type="caution">
    <text evidence="2">The sequence shown here is derived from an EMBL/GenBank/DDBJ whole genome shotgun (WGS) entry which is preliminary data.</text>
</comment>
<dbReference type="RefSeq" id="WP_184332039.1">
    <property type="nucleotide sequence ID" value="NZ_JACHHZ010000003.1"/>
</dbReference>
<keyword evidence="2" id="KW-0575">Peroxidase</keyword>
<accession>A0A841HN78</accession>
<dbReference type="Gene3D" id="1.20.1290.10">
    <property type="entry name" value="AhpD-like"/>
    <property type="match status" value="1"/>
</dbReference>
<name>A0A841HN78_9GAMM</name>
<dbReference type="InterPro" id="IPR029032">
    <property type="entry name" value="AhpD-like"/>
</dbReference>
<proteinExistence type="predicted"/>
<protein>
    <submittedName>
        <fullName evidence="2">Alkylhydroperoxidase family enzyme</fullName>
    </submittedName>
</protein>
<evidence type="ECO:0000259" key="1">
    <source>
        <dbReference type="Pfam" id="PF02627"/>
    </source>
</evidence>
<dbReference type="EMBL" id="JACHHZ010000003">
    <property type="protein sequence ID" value="MBB6093532.1"/>
    <property type="molecule type" value="Genomic_DNA"/>
</dbReference>
<dbReference type="PANTHER" id="PTHR34846:SF5">
    <property type="entry name" value="CARBOXYMUCONOLACTONE DECARBOXYLASE-LIKE DOMAIN-CONTAINING PROTEIN"/>
    <property type="match status" value="1"/>
</dbReference>
<sequence length="178" mass="20087">MRLNAPRIAPLAEQEWSDEQRELLTRGNPARVLNIFKTLVRHPDLYKRWTPFGNHILFKSSLPARDREIAILRVGHLCRSGYEFHQHTRVGKAAGLSDAEIEKTKIGAAAEGWTDAERTLLQATDELHGDSFITDATWSALVKHYNEKQVIDLVFTVGQYTMVSMALNTFGVQIEDAG</sequence>
<keyword evidence="2" id="KW-0560">Oxidoreductase</keyword>
<dbReference type="PANTHER" id="PTHR34846">
    <property type="entry name" value="4-CARBOXYMUCONOLACTONE DECARBOXYLASE FAMILY PROTEIN (AFU_ORTHOLOGUE AFUA_6G11590)"/>
    <property type="match status" value="1"/>
</dbReference>
<reference evidence="2 3" key="1">
    <citation type="submission" date="2020-08" db="EMBL/GenBank/DDBJ databases">
        <title>Genomic Encyclopedia of Type Strains, Phase IV (KMG-IV): sequencing the most valuable type-strain genomes for metagenomic binning, comparative biology and taxonomic classification.</title>
        <authorList>
            <person name="Goeker M."/>
        </authorList>
    </citation>
    <scope>NUCLEOTIDE SEQUENCE [LARGE SCALE GENOMIC DNA]</scope>
    <source>
        <strain evidence="2 3">DSM 26723</strain>
    </source>
</reference>
<evidence type="ECO:0000313" key="3">
    <source>
        <dbReference type="Proteomes" id="UP000588068"/>
    </source>
</evidence>